<feature type="DNA-binding region" description="OmpR/PhoB-type" evidence="7">
    <location>
        <begin position="121"/>
        <end position="218"/>
    </location>
</feature>
<dbReference type="GO" id="GO:0032993">
    <property type="term" value="C:protein-DNA complex"/>
    <property type="evidence" value="ECO:0007669"/>
    <property type="project" value="TreeGrafter"/>
</dbReference>
<accession>A0A4R3JGT6</accession>
<dbReference type="GO" id="GO:0000976">
    <property type="term" value="F:transcription cis-regulatory region binding"/>
    <property type="evidence" value="ECO:0007669"/>
    <property type="project" value="TreeGrafter"/>
</dbReference>
<evidence type="ECO:0000256" key="7">
    <source>
        <dbReference type="PROSITE-ProRule" id="PRU01091"/>
    </source>
</evidence>
<reference evidence="10 11" key="1">
    <citation type="submission" date="2019-03" db="EMBL/GenBank/DDBJ databases">
        <title>Genomic Encyclopedia of Type Strains, Phase IV (KMG-IV): sequencing the most valuable type-strain genomes for metagenomic binning, comparative biology and taxonomic classification.</title>
        <authorList>
            <person name="Goeker M."/>
        </authorList>
    </citation>
    <scope>NUCLEOTIDE SEQUENCE [LARGE SCALE GENOMIC DNA]</scope>
    <source>
        <strain evidence="10 11">DSM 104836</strain>
    </source>
</reference>
<evidence type="ECO:0000256" key="3">
    <source>
        <dbReference type="ARBA" id="ARBA00023015"/>
    </source>
</evidence>
<evidence type="ECO:0000256" key="4">
    <source>
        <dbReference type="ARBA" id="ARBA00023125"/>
    </source>
</evidence>
<keyword evidence="2" id="KW-0902">Two-component regulatory system</keyword>
<feature type="domain" description="Response regulatory" evidence="8">
    <location>
        <begin position="4"/>
        <end position="118"/>
    </location>
</feature>
<evidence type="ECO:0000256" key="1">
    <source>
        <dbReference type="ARBA" id="ARBA00022553"/>
    </source>
</evidence>
<comment type="caution">
    <text evidence="10">The sequence shown here is derived from an EMBL/GenBank/DDBJ whole genome shotgun (WGS) entry which is preliminary data.</text>
</comment>
<dbReference type="InterPro" id="IPR039420">
    <property type="entry name" value="WalR-like"/>
</dbReference>
<dbReference type="GO" id="GO:0006355">
    <property type="term" value="P:regulation of DNA-templated transcription"/>
    <property type="evidence" value="ECO:0007669"/>
    <property type="project" value="InterPro"/>
</dbReference>
<dbReference type="InterPro" id="IPR001789">
    <property type="entry name" value="Sig_transdc_resp-reg_receiver"/>
</dbReference>
<dbReference type="InterPro" id="IPR011006">
    <property type="entry name" value="CheY-like_superfamily"/>
</dbReference>
<dbReference type="Pfam" id="PF00486">
    <property type="entry name" value="Trans_reg_C"/>
    <property type="match status" value="1"/>
</dbReference>
<dbReference type="InterPro" id="IPR001867">
    <property type="entry name" value="OmpR/PhoB-type_DNA-bd"/>
</dbReference>
<evidence type="ECO:0000313" key="11">
    <source>
        <dbReference type="Proteomes" id="UP000295696"/>
    </source>
</evidence>
<keyword evidence="4 7" id="KW-0238">DNA-binding</keyword>
<proteinExistence type="predicted"/>
<keyword evidence="5" id="KW-0804">Transcription</keyword>
<feature type="domain" description="OmpR/PhoB-type" evidence="9">
    <location>
        <begin position="121"/>
        <end position="218"/>
    </location>
</feature>
<keyword evidence="1 6" id="KW-0597">Phosphoprotein</keyword>
<dbReference type="GO" id="GO:0005829">
    <property type="term" value="C:cytosol"/>
    <property type="evidence" value="ECO:0007669"/>
    <property type="project" value="TreeGrafter"/>
</dbReference>
<dbReference type="SUPFAM" id="SSF46894">
    <property type="entry name" value="C-terminal effector domain of the bipartite response regulators"/>
    <property type="match status" value="1"/>
</dbReference>
<feature type="modified residue" description="4-aspartylphosphate" evidence="6">
    <location>
        <position position="53"/>
    </location>
</feature>
<dbReference type="Gene3D" id="3.40.50.2300">
    <property type="match status" value="1"/>
</dbReference>
<dbReference type="PROSITE" id="PS51755">
    <property type="entry name" value="OMPR_PHOB"/>
    <property type="match status" value="1"/>
</dbReference>
<dbReference type="SUPFAM" id="SSF52172">
    <property type="entry name" value="CheY-like"/>
    <property type="match status" value="1"/>
</dbReference>
<dbReference type="AlphaFoldDB" id="A0A4R3JGT6"/>
<dbReference type="InterPro" id="IPR016032">
    <property type="entry name" value="Sig_transdc_resp-reg_C-effctor"/>
</dbReference>
<gene>
    <name evidence="10" type="ORF">EDD52_10573</name>
</gene>
<evidence type="ECO:0000256" key="2">
    <source>
        <dbReference type="ARBA" id="ARBA00023012"/>
    </source>
</evidence>
<protein>
    <submittedName>
        <fullName evidence="10">DNA-binding response OmpR family regulator</fullName>
    </submittedName>
</protein>
<dbReference type="Proteomes" id="UP000295696">
    <property type="component" value="Unassembled WGS sequence"/>
</dbReference>
<dbReference type="Gene3D" id="1.10.10.10">
    <property type="entry name" value="Winged helix-like DNA-binding domain superfamily/Winged helix DNA-binding domain"/>
    <property type="match status" value="1"/>
</dbReference>
<keyword evidence="11" id="KW-1185">Reference proteome</keyword>
<dbReference type="InterPro" id="IPR036388">
    <property type="entry name" value="WH-like_DNA-bd_sf"/>
</dbReference>
<keyword evidence="3" id="KW-0805">Transcription regulation</keyword>
<dbReference type="SMART" id="SM00448">
    <property type="entry name" value="REC"/>
    <property type="match status" value="1"/>
</dbReference>
<dbReference type="CDD" id="cd00383">
    <property type="entry name" value="trans_reg_C"/>
    <property type="match status" value="1"/>
</dbReference>
<evidence type="ECO:0000259" key="8">
    <source>
        <dbReference type="PROSITE" id="PS50110"/>
    </source>
</evidence>
<sequence>MITRLLIVDDDPEITSALSRGLALHGYETETENRADLALDRLRTGGFSGAIIDVMLGADSGLDLVRSARLAGITVPILMLSALSDVEQRTAGLEAGANDYVVKPFTFDELVARLKVQEIRVRAAQPQPARMDGRTRMLSSPAGEVTLTEREYALLALLVENPGTPLSRGAIFDALWAEDSGNENVVDVYIGYLRRKLAEVDFGFEIKTIRSKGFCLEGIAPGFSHGNQDHGLHLS</sequence>
<dbReference type="OrthoDB" id="9802426at2"/>
<name>A0A4R3JGT6_9RHOB</name>
<dbReference type="RefSeq" id="WP_132244288.1">
    <property type="nucleotide sequence ID" value="NZ_SLZU01000005.1"/>
</dbReference>
<dbReference type="PANTHER" id="PTHR48111">
    <property type="entry name" value="REGULATOR OF RPOS"/>
    <property type="match status" value="1"/>
</dbReference>
<dbReference type="PANTHER" id="PTHR48111:SF22">
    <property type="entry name" value="REGULATOR OF RPOS"/>
    <property type="match status" value="1"/>
</dbReference>
<organism evidence="10 11">
    <name type="scientific">Primorskyibacter sedentarius</name>
    <dbReference type="NCBI Taxonomy" id="745311"/>
    <lineage>
        <taxon>Bacteria</taxon>
        <taxon>Pseudomonadati</taxon>
        <taxon>Pseudomonadota</taxon>
        <taxon>Alphaproteobacteria</taxon>
        <taxon>Rhodobacterales</taxon>
        <taxon>Roseobacteraceae</taxon>
        <taxon>Primorskyibacter</taxon>
    </lineage>
</organism>
<dbReference type="PROSITE" id="PS50110">
    <property type="entry name" value="RESPONSE_REGULATORY"/>
    <property type="match status" value="1"/>
</dbReference>
<dbReference type="SMART" id="SM00862">
    <property type="entry name" value="Trans_reg_C"/>
    <property type="match status" value="1"/>
</dbReference>
<evidence type="ECO:0000259" key="9">
    <source>
        <dbReference type="PROSITE" id="PS51755"/>
    </source>
</evidence>
<dbReference type="EMBL" id="SLZU01000005">
    <property type="protein sequence ID" value="TCS64513.1"/>
    <property type="molecule type" value="Genomic_DNA"/>
</dbReference>
<dbReference type="Pfam" id="PF00072">
    <property type="entry name" value="Response_reg"/>
    <property type="match status" value="1"/>
</dbReference>
<evidence type="ECO:0000256" key="5">
    <source>
        <dbReference type="ARBA" id="ARBA00023163"/>
    </source>
</evidence>
<dbReference type="GO" id="GO:0000156">
    <property type="term" value="F:phosphorelay response regulator activity"/>
    <property type="evidence" value="ECO:0007669"/>
    <property type="project" value="TreeGrafter"/>
</dbReference>
<evidence type="ECO:0000313" key="10">
    <source>
        <dbReference type="EMBL" id="TCS64513.1"/>
    </source>
</evidence>
<evidence type="ECO:0000256" key="6">
    <source>
        <dbReference type="PROSITE-ProRule" id="PRU00169"/>
    </source>
</evidence>